<dbReference type="Pfam" id="PF01569">
    <property type="entry name" value="PAP2"/>
    <property type="match status" value="1"/>
</dbReference>
<protein>
    <submittedName>
        <fullName evidence="3">Phosphatase PAP2 family protein</fullName>
    </submittedName>
</protein>
<dbReference type="CDD" id="cd01610">
    <property type="entry name" value="PAP2_like"/>
    <property type="match status" value="1"/>
</dbReference>
<keyword evidence="1" id="KW-0472">Membrane</keyword>
<accession>A0A9D1KWY9</accession>
<proteinExistence type="predicted"/>
<evidence type="ECO:0000313" key="4">
    <source>
        <dbReference type="Proteomes" id="UP000824164"/>
    </source>
</evidence>
<dbReference type="EMBL" id="DVLT01000042">
    <property type="protein sequence ID" value="HIU02882.1"/>
    <property type="molecule type" value="Genomic_DNA"/>
</dbReference>
<feature type="transmembrane region" description="Helical" evidence="1">
    <location>
        <begin position="29"/>
        <end position="47"/>
    </location>
</feature>
<feature type="domain" description="Phosphatidic acid phosphatase type 2/haloperoxidase" evidence="2">
    <location>
        <begin position="60"/>
        <end position="156"/>
    </location>
</feature>
<keyword evidence="1" id="KW-1133">Transmembrane helix</keyword>
<reference evidence="3" key="1">
    <citation type="submission" date="2020-10" db="EMBL/GenBank/DDBJ databases">
        <authorList>
            <person name="Gilroy R."/>
        </authorList>
    </citation>
    <scope>NUCLEOTIDE SEQUENCE</scope>
    <source>
        <strain evidence="3">CHK187-14744</strain>
    </source>
</reference>
<reference evidence="3" key="2">
    <citation type="journal article" date="2021" name="PeerJ">
        <title>Extensive microbial diversity within the chicken gut microbiome revealed by metagenomics and culture.</title>
        <authorList>
            <person name="Gilroy R."/>
            <person name="Ravi A."/>
            <person name="Getino M."/>
            <person name="Pursley I."/>
            <person name="Horton D.L."/>
            <person name="Alikhan N.F."/>
            <person name="Baker D."/>
            <person name="Gharbi K."/>
            <person name="Hall N."/>
            <person name="Watson M."/>
            <person name="Adriaenssens E.M."/>
            <person name="Foster-Nyarko E."/>
            <person name="Jarju S."/>
            <person name="Secka A."/>
            <person name="Antonio M."/>
            <person name="Oren A."/>
            <person name="Chaudhuri R.R."/>
            <person name="La Ragione R."/>
            <person name="Hildebrand F."/>
            <person name="Pallen M.J."/>
        </authorList>
    </citation>
    <scope>NUCLEOTIDE SEQUENCE</scope>
    <source>
        <strain evidence="3">CHK187-14744</strain>
    </source>
</reference>
<dbReference type="Proteomes" id="UP000824164">
    <property type="component" value="Unassembled WGS sequence"/>
</dbReference>
<sequence>MTEKQFQKIFSWVTKSPVREKGILFLNKWLPWILAVFFGLFSIWRIFSGQDVIALWLRPALCFIVVTIFRKCLNKQRPYDRLGFKPLADYTPGKGKSFPSRHTASAFAIALSVMGACFPAGIPCLAAAFLIAVLRVICGLHDPQDVVGGVFFALIFEIL</sequence>
<evidence type="ECO:0000313" key="3">
    <source>
        <dbReference type="EMBL" id="HIU02882.1"/>
    </source>
</evidence>
<keyword evidence="1" id="KW-0812">Transmembrane</keyword>
<comment type="caution">
    <text evidence="3">The sequence shown here is derived from an EMBL/GenBank/DDBJ whole genome shotgun (WGS) entry which is preliminary data.</text>
</comment>
<dbReference type="SUPFAM" id="SSF48317">
    <property type="entry name" value="Acid phosphatase/Vanadium-dependent haloperoxidase"/>
    <property type="match status" value="1"/>
</dbReference>
<dbReference type="PANTHER" id="PTHR14969:SF13">
    <property type="entry name" value="AT30094P"/>
    <property type="match status" value="1"/>
</dbReference>
<evidence type="ECO:0000256" key="1">
    <source>
        <dbReference type="SAM" id="Phobius"/>
    </source>
</evidence>
<name>A0A9D1KWY9_9FIRM</name>
<dbReference type="PANTHER" id="PTHR14969">
    <property type="entry name" value="SPHINGOSINE-1-PHOSPHATE PHOSPHOHYDROLASE"/>
    <property type="match status" value="1"/>
</dbReference>
<dbReference type="InterPro" id="IPR036938">
    <property type="entry name" value="PAP2/HPO_sf"/>
</dbReference>
<dbReference type="AlphaFoldDB" id="A0A9D1KWY9"/>
<gene>
    <name evidence="3" type="ORF">IAB63_06470</name>
</gene>
<feature type="transmembrane region" description="Helical" evidence="1">
    <location>
        <begin position="106"/>
        <end position="134"/>
    </location>
</feature>
<dbReference type="InterPro" id="IPR000326">
    <property type="entry name" value="PAP2/HPO"/>
</dbReference>
<dbReference type="Gene3D" id="1.20.144.10">
    <property type="entry name" value="Phosphatidic acid phosphatase type 2/haloperoxidase"/>
    <property type="match status" value="1"/>
</dbReference>
<organism evidence="3 4">
    <name type="scientific">Candidatus Onthocola gallistercoris</name>
    <dbReference type="NCBI Taxonomy" id="2840876"/>
    <lineage>
        <taxon>Bacteria</taxon>
        <taxon>Bacillati</taxon>
        <taxon>Bacillota</taxon>
        <taxon>Bacilli</taxon>
        <taxon>Candidatus Onthocola</taxon>
    </lineage>
</organism>
<feature type="transmembrane region" description="Helical" evidence="1">
    <location>
        <begin position="53"/>
        <end position="73"/>
    </location>
</feature>
<evidence type="ECO:0000259" key="2">
    <source>
        <dbReference type="Pfam" id="PF01569"/>
    </source>
</evidence>